<evidence type="ECO:0000259" key="2">
    <source>
        <dbReference type="PROSITE" id="PS50158"/>
    </source>
</evidence>
<dbReference type="PANTHER" id="PTHR23002">
    <property type="entry name" value="ZINC FINGER CCHC DOMAIN CONTAINING PROTEIN"/>
    <property type="match status" value="1"/>
</dbReference>
<accession>F1KZY6</accession>
<dbReference type="InterPro" id="IPR001878">
    <property type="entry name" value="Znf_CCHC"/>
</dbReference>
<dbReference type="InterPro" id="IPR036875">
    <property type="entry name" value="Znf_CCHC_sf"/>
</dbReference>
<feature type="domain" description="CCHC-type" evidence="2">
    <location>
        <begin position="149"/>
        <end position="165"/>
    </location>
</feature>
<dbReference type="GO" id="GO:0008270">
    <property type="term" value="F:zinc ion binding"/>
    <property type="evidence" value="ECO:0007669"/>
    <property type="project" value="UniProtKB-KW"/>
</dbReference>
<dbReference type="GO" id="GO:0019899">
    <property type="term" value="F:enzyme binding"/>
    <property type="evidence" value="ECO:0007669"/>
    <property type="project" value="UniProtKB-ARBA"/>
</dbReference>
<dbReference type="SMART" id="SM00343">
    <property type="entry name" value="ZnF_C2HC"/>
    <property type="match status" value="5"/>
</dbReference>
<keyword evidence="1" id="KW-0479">Metal-binding</keyword>
<organism evidence="3">
    <name type="scientific">Ascaris suum</name>
    <name type="common">Pig roundworm</name>
    <name type="synonym">Ascaris lumbricoides</name>
    <dbReference type="NCBI Taxonomy" id="6253"/>
    <lineage>
        <taxon>Eukaryota</taxon>
        <taxon>Metazoa</taxon>
        <taxon>Ecdysozoa</taxon>
        <taxon>Nematoda</taxon>
        <taxon>Chromadorea</taxon>
        <taxon>Rhabditida</taxon>
        <taxon>Spirurina</taxon>
        <taxon>Ascaridomorpha</taxon>
        <taxon>Ascaridoidea</taxon>
        <taxon>Ascarididae</taxon>
        <taxon>Ascaris</taxon>
    </lineage>
</organism>
<keyword evidence="1" id="KW-0862">Zinc</keyword>
<dbReference type="Gene3D" id="4.10.60.10">
    <property type="entry name" value="Zinc finger, CCHC-type"/>
    <property type="match status" value="4"/>
</dbReference>
<feature type="domain" description="CCHC-type" evidence="2">
    <location>
        <begin position="64"/>
        <end position="79"/>
    </location>
</feature>
<evidence type="ECO:0000313" key="3">
    <source>
        <dbReference type="EMBL" id="ADY43440.1"/>
    </source>
</evidence>
<dbReference type="AlphaFoldDB" id="F1KZY6"/>
<dbReference type="InterPro" id="IPR051714">
    <property type="entry name" value="Znf_CCHC_NABP"/>
</dbReference>
<feature type="domain" description="CCHC-type" evidence="2">
    <location>
        <begin position="10"/>
        <end position="25"/>
    </location>
</feature>
<dbReference type="SUPFAM" id="SSF57756">
    <property type="entry name" value="Retrovirus zinc finger-like domains"/>
    <property type="match status" value="4"/>
</dbReference>
<dbReference type="FunFam" id="4.10.60.10:FF:000034">
    <property type="entry name" value="Universal minicircle sequence binding protein (UMSBP), putative"/>
    <property type="match status" value="2"/>
</dbReference>
<dbReference type="GO" id="GO:0003677">
    <property type="term" value="F:DNA binding"/>
    <property type="evidence" value="ECO:0007669"/>
    <property type="project" value="UniProtKB-KW"/>
</dbReference>
<sequence>MSSNSAEDECYKCHEKGHFARNCPNQESGARRGAGGARHRAACIACVVQSAEYGGSRRVAGGDCYNCGQPGHFARECPSQRGGGGRYGGRGGGRGGQSECYQCGGYGHFARECPSDRRGGGGGQKCYNCGKFGHISRECPESGSDQSKRCYNCHQIGHISRECPEEAMGRND</sequence>
<name>F1KZY6_ASCSU</name>
<dbReference type="EMBL" id="JI168792">
    <property type="protein sequence ID" value="ADY43440.1"/>
    <property type="molecule type" value="mRNA"/>
</dbReference>
<proteinExistence type="evidence at transcript level"/>
<keyword evidence="1" id="KW-0863">Zinc-finger</keyword>
<feature type="domain" description="CCHC-type" evidence="2">
    <location>
        <begin position="125"/>
        <end position="141"/>
    </location>
</feature>
<dbReference type="Pfam" id="PF00098">
    <property type="entry name" value="zf-CCHC"/>
    <property type="match status" value="5"/>
</dbReference>
<feature type="domain" description="CCHC-type" evidence="2">
    <location>
        <begin position="100"/>
        <end position="115"/>
    </location>
</feature>
<keyword evidence="3" id="KW-0238">DNA-binding</keyword>
<evidence type="ECO:0000256" key="1">
    <source>
        <dbReference type="PROSITE-ProRule" id="PRU00047"/>
    </source>
</evidence>
<dbReference type="PROSITE" id="PS50158">
    <property type="entry name" value="ZF_CCHC"/>
    <property type="match status" value="5"/>
</dbReference>
<reference evidence="3" key="1">
    <citation type="journal article" date="2011" name="Genome Res.">
        <title>Deep small RNA sequencing from the nematode Ascaris reveals conservation, functional diversification, and novel developmental profiles.</title>
        <authorList>
            <person name="Wang J."/>
            <person name="Czech B."/>
            <person name="Crunk A."/>
            <person name="Wallace A."/>
            <person name="Mitreva M."/>
            <person name="Hannon G.J."/>
            <person name="Davis R.E."/>
        </authorList>
    </citation>
    <scope>NUCLEOTIDE SEQUENCE</scope>
</reference>
<protein>
    <submittedName>
        <fullName evidence="3">DNA-binding protein HEXBP</fullName>
    </submittedName>
</protein>